<protein>
    <submittedName>
        <fullName evidence="1">Cholesterol esterase</fullName>
    </submittedName>
</protein>
<name>A0A838A6Z8_9PSEU</name>
<dbReference type="AlphaFoldDB" id="A0A838A6Z8"/>
<dbReference type="Pfam" id="PF19741">
    <property type="entry name" value="DUF6230"/>
    <property type="match status" value="1"/>
</dbReference>
<dbReference type="EMBL" id="JACCKD010000001">
    <property type="protein sequence ID" value="MBA0124207.1"/>
    <property type="molecule type" value="Genomic_DNA"/>
</dbReference>
<dbReference type="InterPro" id="IPR046198">
    <property type="entry name" value="DUF6230"/>
</dbReference>
<evidence type="ECO:0000313" key="2">
    <source>
        <dbReference type="Proteomes" id="UP000582974"/>
    </source>
</evidence>
<proteinExistence type="predicted"/>
<accession>A0A838A6Z8</accession>
<dbReference type="RefSeq" id="WP_180891102.1">
    <property type="nucleotide sequence ID" value="NZ_JACCKD010000001.1"/>
</dbReference>
<comment type="caution">
    <text evidence="1">The sequence shown here is derived from an EMBL/GenBank/DDBJ whole genome shotgun (WGS) entry which is preliminary data.</text>
</comment>
<reference evidence="1 2" key="1">
    <citation type="submission" date="2020-07" db="EMBL/GenBank/DDBJ databases">
        <title>Genome of Haloechinothrix sp.</title>
        <authorList>
            <person name="Tang S.-K."/>
            <person name="Yang L."/>
            <person name="Zhu W.-Y."/>
        </authorList>
    </citation>
    <scope>NUCLEOTIDE SEQUENCE [LARGE SCALE GENOMIC DNA]</scope>
    <source>
        <strain evidence="1 2">YIM 98757</strain>
    </source>
</reference>
<evidence type="ECO:0000313" key="1">
    <source>
        <dbReference type="EMBL" id="MBA0124207.1"/>
    </source>
</evidence>
<gene>
    <name evidence="1" type="ORF">H0B56_01465</name>
</gene>
<sequence>MSTKQHFLRGPVSRIRDRLRDRRERRRGSGHTRWRRFVAVFGVGGVAAGLLVTAMTQGAMAASFAVAGTTFKINADSLSGNGLVLYGSEVDSSDGAKAAATMGLRSTQIDSFCTAFVVNDLPLLDAVSVKLDIPGGVDGDNLIIDVSDLQASSLTLEDARLGIDASQVTSGPDGATGQPGSAGLDAAGLSATDLDGDSWAITAGTLTAHGLDLSARQGTNNTCG</sequence>
<organism evidence="1 2">
    <name type="scientific">Haloechinothrix aidingensis</name>
    <dbReference type="NCBI Taxonomy" id="2752311"/>
    <lineage>
        <taxon>Bacteria</taxon>
        <taxon>Bacillati</taxon>
        <taxon>Actinomycetota</taxon>
        <taxon>Actinomycetes</taxon>
        <taxon>Pseudonocardiales</taxon>
        <taxon>Pseudonocardiaceae</taxon>
        <taxon>Haloechinothrix</taxon>
    </lineage>
</organism>
<keyword evidence="2" id="KW-1185">Reference proteome</keyword>
<dbReference type="Proteomes" id="UP000582974">
    <property type="component" value="Unassembled WGS sequence"/>
</dbReference>